<dbReference type="EMBL" id="LT960614">
    <property type="protein sequence ID" value="SON57743.1"/>
    <property type="molecule type" value="Genomic_DNA"/>
</dbReference>
<dbReference type="InterPro" id="IPR014710">
    <property type="entry name" value="RmlC-like_jellyroll"/>
</dbReference>
<protein>
    <recommendedName>
        <fullName evidence="2">Cupin type-2 domain-containing protein</fullName>
    </recommendedName>
</protein>
<dbReference type="OrthoDB" id="8561853at2"/>
<feature type="signal peptide" evidence="1">
    <location>
        <begin position="1"/>
        <end position="28"/>
    </location>
</feature>
<organism evidence="3 4">
    <name type="scientific">Hartmannibacter diazotrophicus</name>
    <dbReference type="NCBI Taxonomy" id="1482074"/>
    <lineage>
        <taxon>Bacteria</taxon>
        <taxon>Pseudomonadati</taxon>
        <taxon>Pseudomonadota</taxon>
        <taxon>Alphaproteobacteria</taxon>
        <taxon>Hyphomicrobiales</taxon>
        <taxon>Pleomorphomonadaceae</taxon>
        <taxon>Hartmannibacter</taxon>
    </lineage>
</organism>
<keyword evidence="4" id="KW-1185">Reference proteome</keyword>
<dbReference type="Pfam" id="PF07883">
    <property type="entry name" value="Cupin_2"/>
    <property type="match status" value="1"/>
</dbReference>
<dbReference type="SUPFAM" id="SSF51182">
    <property type="entry name" value="RmlC-like cupins"/>
    <property type="match status" value="1"/>
</dbReference>
<gene>
    <name evidence="3" type="ORF">HDIA_4202</name>
</gene>
<feature type="chain" id="PRO_5012157674" description="Cupin type-2 domain-containing protein" evidence="1">
    <location>
        <begin position="29"/>
        <end position="166"/>
    </location>
</feature>
<dbReference type="InterPro" id="IPR013096">
    <property type="entry name" value="Cupin_2"/>
</dbReference>
<proteinExistence type="predicted"/>
<evidence type="ECO:0000313" key="3">
    <source>
        <dbReference type="EMBL" id="SON57743.1"/>
    </source>
</evidence>
<dbReference type="KEGG" id="hdi:HDIA_4202"/>
<keyword evidence="1" id="KW-0732">Signal</keyword>
<reference evidence="4" key="1">
    <citation type="submission" date="2017-09" db="EMBL/GenBank/DDBJ databases">
        <title>Genome sequence of Nannocystis excedens DSM 71.</title>
        <authorList>
            <person name="Blom J."/>
        </authorList>
    </citation>
    <scope>NUCLEOTIDE SEQUENCE [LARGE SCALE GENOMIC DNA]</scope>
    <source>
        <strain evidence="4">type strain: E19</strain>
    </source>
</reference>
<dbReference type="Proteomes" id="UP000223606">
    <property type="component" value="Chromosome 1"/>
</dbReference>
<dbReference type="AlphaFoldDB" id="A0A2C9DBX7"/>
<dbReference type="InterPro" id="IPR011051">
    <property type="entry name" value="RmlC_Cupin_sf"/>
</dbReference>
<name>A0A2C9DBX7_9HYPH</name>
<sequence>MTSNILENRTSFGLALAASIFVGAVALAGTPAAAGDCPADQTTTVDVQKHPSMPAGVTDNVIATIDLSSKGGTWKGQMFRMRKLVVQPGGIVPWHEHNLRPANILVLSGSITEYRSTCKVGIRHRAGDVTTEFGDLAHWWKNTGKKPAVLISSDILPPAMADDQVM</sequence>
<evidence type="ECO:0000313" key="4">
    <source>
        <dbReference type="Proteomes" id="UP000223606"/>
    </source>
</evidence>
<dbReference type="RefSeq" id="WP_099557948.1">
    <property type="nucleotide sequence ID" value="NZ_LT960614.1"/>
</dbReference>
<dbReference type="Gene3D" id="2.60.120.10">
    <property type="entry name" value="Jelly Rolls"/>
    <property type="match status" value="1"/>
</dbReference>
<evidence type="ECO:0000256" key="1">
    <source>
        <dbReference type="SAM" id="SignalP"/>
    </source>
</evidence>
<feature type="domain" description="Cupin type-2" evidence="2">
    <location>
        <begin position="85"/>
        <end position="152"/>
    </location>
</feature>
<accession>A0A2C9DBX7</accession>
<evidence type="ECO:0000259" key="2">
    <source>
        <dbReference type="Pfam" id="PF07883"/>
    </source>
</evidence>